<dbReference type="AlphaFoldDB" id="B5IDK2"/>
<dbReference type="eggNOG" id="arCOG00713">
    <property type="taxonomic scope" value="Archaea"/>
</dbReference>
<dbReference type="InterPro" id="IPR052106">
    <property type="entry name" value="PINc/VapC_TA"/>
</dbReference>
<dbReference type="OrthoDB" id="41298at2157"/>
<dbReference type="HOGENOM" id="CLU_161973_0_0_2"/>
<dbReference type="InterPro" id="IPR029060">
    <property type="entry name" value="PIN-like_dom_sf"/>
</dbReference>
<dbReference type="Pfam" id="PF01850">
    <property type="entry name" value="PIN"/>
    <property type="match status" value="1"/>
</dbReference>
<dbReference type="EMBL" id="CP001941">
    <property type="protein sequence ID" value="ADD08077.1"/>
    <property type="molecule type" value="Genomic_DNA"/>
</dbReference>
<name>B5IDK2_ACIB4</name>
<dbReference type="KEGG" id="abi:Aboo_0265"/>
<evidence type="ECO:0000259" key="1">
    <source>
        <dbReference type="SMART" id="SM00670"/>
    </source>
</evidence>
<proteinExistence type="predicted"/>
<evidence type="ECO:0000313" key="2">
    <source>
        <dbReference type="EMBL" id="ADD08077.1"/>
    </source>
</evidence>
<dbReference type="PANTHER" id="PTHR38826">
    <property type="entry name" value="RIBONUCLEASE VAPC13"/>
    <property type="match status" value="1"/>
</dbReference>
<reference evidence="2" key="1">
    <citation type="submission" date="2010-02" db="EMBL/GenBank/DDBJ databases">
        <title>Complete sequence of Aciduliprofundum boonei T469.</title>
        <authorList>
            <consortium name="US DOE Joint Genome Institute"/>
            <person name="Lucas S."/>
            <person name="Copeland A."/>
            <person name="Lapidus A."/>
            <person name="Cheng J.-F."/>
            <person name="Bruce D."/>
            <person name="Goodwin L."/>
            <person name="Pitluck S."/>
            <person name="Saunders E."/>
            <person name="Detter J.C."/>
            <person name="Han C."/>
            <person name="Tapia R."/>
            <person name="Land M."/>
            <person name="Hauser L."/>
            <person name="Kyrpides N."/>
            <person name="Mikhailova N."/>
            <person name="Flores G."/>
            <person name="Reysenbach A.-L."/>
            <person name="Woyke T."/>
        </authorList>
    </citation>
    <scope>NUCLEOTIDE SEQUENCE</scope>
    <source>
        <strain evidence="2">T469</strain>
    </source>
</reference>
<dbReference type="InterPro" id="IPR002716">
    <property type="entry name" value="PIN_dom"/>
</dbReference>
<gene>
    <name evidence="2" type="ordered locus">Aboo_0265</name>
</gene>
<keyword evidence="3" id="KW-1185">Reference proteome</keyword>
<dbReference type="SUPFAM" id="SSF88723">
    <property type="entry name" value="PIN domain-like"/>
    <property type="match status" value="1"/>
</dbReference>
<dbReference type="Gene3D" id="3.40.50.1010">
    <property type="entry name" value="5'-nuclease"/>
    <property type="match status" value="1"/>
</dbReference>
<dbReference type="PANTHER" id="PTHR38826:SF5">
    <property type="entry name" value="RIBONUCLEASE VAPC13"/>
    <property type="match status" value="1"/>
</dbReference>
<sequence>MIFIDTSIFMYAAGKEHPNKEPSVKLLQLIAVGEIEAVINVEVLQEIFHRYTMIKMKKKGIQLAKNIISLVPRIYSIEISDAIRAMDILERYDITSRDAIHMAFMLNRNIKEVCTYDRHFFRIEEIKAYKPEDLIERYNII</sequence>
<dbReference type="SMART" id="SM00670">
    <property type="entry name" value="PINc"/>
    <property type="match status" value="1"/>
</dbReference>
<organism evidence="2 3">
    <name type="scientific">Aciduliprofundum boonei (strain DSM 19572 / T469)</name>
    <dbReference type="NCBI Taxonomy" id="439481"/>
    <lineage>
        <taxon>Archaea</taxon>
        <taxon>Methanobacteriati</taxon>
        <taxon>Thermoplasmatota</taxon>
        <taxon>DHVE2 group</taxon>
        <taxon>Candidatus Aciduliprofundum</taxon>
    </lineage>
</organism>
<evidence type="ECO:0000313" key="3">
    <source>
        <dbReference type="Proteomes" id="UP000001400"/>
    </source>
</evidence>
<protein>
    <submittedName>
        <fullName evidence="2">PilT protein domain protein</fullName>
    </submittedName>
</protein>
<dbReference type="Proteomes" id="UP000001400">
    <property type="component" value="Chromosome"/>
</dbReference>
<dbReference type="GeneID" id="8827207"/>
<dbReference type="RefSeq" id="WP_008084339.1">
    <property type="nucleotide sequence ID" value="NC_013926.1"/>
</dbReference>
<dbReference type="STRING" id="439481.Aboo_0265"/>
<accession>B5IDK2</accession>
<feature type="domain" description="PIN" evidence="1">
    <location>
        <begin position="1"/>
        <end position="122"/>
    </location>
</feature>